<keyword evidence="2" id="KW-1185">Reference proteome</keyword>
<dbReference type="GO" id="GO:0016787">
    <property type="term" value="F:hydrolase activity"/>
    <property type="evidence" value="ECO:0007669"/>
    <property type="project" value="UniProtKB-KW"/>
</dbReference>
<dbReference type="RefSeq" id="WP_315652489.1">
    <property type="nucleotide sequence ID" value="NZ_JAVXZY010000010.1"/>
</dbReference>
<reference evidence="1" key="1">
    <citation type="submission" date="2023-09" db="EMBL/GenBank/DDBJ databases">
        <title>Paucibacter sp. APW11 Genome sequencing and assembly.</title>
        <authorList>
            <person name="Kim I."/>
        </authorList>
    </citation>
    <scope>NUCLEOTIDE SEQUENCE</scope>
    <source>
        <strain evidence="1">APW11</strain>
    </source>
</reference>
<dbReference type="InterPro" id="IPR010662">
    <property type="entry name" value="RBBP9/YdeN"/>
</dbReference>
<evidence type="ECO:0000313" key="2">
    <source>
        <dbReference type="Proteomes" id="UP001246372"/>
    </source>
</evidence>
<dbReference type="Pfam" id="PF06821">
    <property type="entry name" value="Ser_hydrolase"/>
    <property type="match status" value="1"/>
</dbReference>
<accession>A0ABU3PG79</accession>
<gene>
    <name evidence="1" type="ORF">RQP53_20175</name>
</gene>
<comment type="caution">
    <text evidence="1">The sequence shown here is derived from an EMBL/GenBank/DDBJ whole genome shotgun (WGS) entry which is preliminary data.</text>
</comment>
<protein>
    <submittedName>
        <fullName evidence="1">Alpha/beta hydrolase</fullName>
        <ecNumber evidence="1">3.-.-.-</ecNumber>
    </submittedName>
</protein>
<sequence length="188" mass="20908">MSRPASTPASPPVYLLPGWQNSDPEHWQSRWERELGHCRIEQSDWDWPRRGDWMARLDEVLLNDARLLQTPALLVAHSLGCQLVASWAEHSRHTARVAGALLVAPPDTEREDMPPQLHNWRPIRRSRLPFPAIAVVSSDDPFCAPERAAQMAADWGAQLVLAGPRGHLNTASGLGSWPEGQALLAELS</sequence>
<dbReference type="Proteomes" id="UP001246372">
    <property type="component" value="Unassembled WGS sequence"/>
</dbReference>
<dbReference type="EMBL" id="JAVXZY010000010">
    <property type="protein sequence ID" value="MDT9001605.1"/>
    <property type="molecule type" value="Genomic_DNA"/>
</dbReference>
<organism evidence="1 2">
    <name type="scientific">Roseateles aquae</name>
    <dbReference type="NCBI Taxonomy" id="3077235"/>
    <lineage>
        <taxon>Bacteria</taxon>
        <taxon>Pseudomonadati</taxon>
        <taxon>Pseudomonadota</taxon>
        <taxon>Betaproteobacteria</taxon>
        <taxon>Burkholderiales</taxon>
        <taxon>Sphaerotilaceae</taxon>
        <taxon>Roseateles</taxon>
    </lineage>
</organism>
<proteinExistence type="predicted"/>
<evidence type="ECO:0000313" key="1">
    <source>
        <dbReference type="EMBL" id="MDT9001605.1"/>
    </source>
</evidence>
<dbReference type="EC" id="3.-.-.-" evidence="1"/>
<dbReference type="SUPFAM" id="SSF53474">
    <property type="entry name" value="alpha/beta-Hydrolases"/>
    <property type="match status" value="1"/>
</dbReference>
<dbReference type="Gene3D" id="3.40.50.1820">
    <property type="entry name" value="alpha/beta hydrolase"/>
    <property type="match status" value="1"/>
</dbReference>
<dbReference type="InterPro" id="IPR029058">
    <property type="entry name" value="AB_hydrolase_fold"/>
</dbReference>
<keyword evidence="1" id="KW-0378">Hydrolase</keyword>
<name>A0ABU3PG79_9BURK</name>